<evidence type="ECO:0000313" key="4">
    <source>
        <dbReference type="Proteomes" id="UP001158066"/>
    </source>
</evidence>
<evidence type="ECO:0000313" key="3">
    <source>
        <dbReference type="EMBL" id="SMP48196.1"/>
    </source>
</evidence>
<evidence type="ECO:0000256" key="2">
    <source>
        <dbReference type="SAM" id="Phobius"/>
    </source>
</evidence>
<organism evidence="3 4">
    <name type="scientific">Anoxynatronum buryatiense</name>
    <dbReference type="NCBI Taxonomy" id="489973"/>
    <lineage>
        <taxon>Bacteria</taxon>
        <taxon>Bacillati</taxon>
        <taxon>Bacillota</taxon>
        <taxon>Clostridia</taxon>
        <taxon>Eubacteriales</taxon>
        <taxon>Clostridiaceae</taxon>
        <taxon>Anoxynatronum</taxon>
    </lineage>
</organism>
<sequence length="687" mass="71985">MTHHEKSNSSFSGKMYHLVILIMVFTLTLVGIAGCNVASSQTPEPILTNQMSDEFLRFTGVISDVAGIESTFTSDDFSFDWQQQVYTSLKLDGDTIISYGEGVSISGSIATITASGIYEVSGTLADGSIEVNIDKSQDKNPVILVLNGVDITSKTSAPIHVKSAAKVILLLEAATENRLADTAHMLPDENNEPRATIFSKDDLSITGDGTLTITANYNDAINGRDDVYITGGSLIIDSVADGIVGKDSVQIAGGSLTITAEKDGIRSTNDTDSSKGNIIIYDGQFSIDASADTIQAENTLYIADGSYHLISGGGYPGHSTTTGNETGRFGMRPEGLRNGAPFLSTDAPLENSDNDETDSSTISQKGLKAGANLIIDGGYIDISSYDDAVHSDGHLSINDGTLLIETGDDAIHSDDTLVINGGEITITNAYEGIESASITINGGSIYINADDDGINVNESGGIFILNGGDIHVIGRGDGIDSNGDIRMLGGSLRVDGLSMGMEGAIDYDGVFEIGGGDLVALGSATLSRLSESDLTQPMIYMQFSVAQPAGTLISLQDSQGNEILSHTSSMDAAYALFSSPELTMGSKYAVISDGLLLVSVTLENTVTYLSESGVTDAPQNMMPGGGRQRGGSPMVPQGPADSTESFNEQLQNMPQGFNGEIPVPPEGFGGERPPRQGIIDEQPPAQP</sequence>
<accession>A0AA46AIA0</accession>
<proteinExistence type="predicted"/>
<dbReference type="PROSITE" id="PS51257">
    <property type="entry name" value="PROKAR_LIPOPROTEIN"/>
    <property type="match status" value="1"/>
</dbReference>
<name>A0AA46AIA0_9CLOT</name>
<keyword evidence="4" id="KW-1185">Reference proteome</keyword>
<keyword evidence="2" id="KW-0812">Transmembrane</keyword>
<dbReference type="RefSeq" id="WP_283408490.1">
    <property type="nucleotide sequence ID" value="NZ_FXUF01000003.1"/>
</dbReference>
<keyword evidence="2" id="KW-1133">Transmembrane helix</keyword>
<dbReference type="Pfam" id="PF14262">
    <property type="entry name" value="Cthe_2159"/>
    <property type="match status" value="1"/>
</dbReference>
<feature type="region of interest" description="Disordered" evidence="1">
    <location>
        <begin position="614"/>
        <end position="687"/>
    </location>
</feature>
<feature type="transmembrane region" description="Helical" evidence="2">
    <location>
        <begin position="15"/>
        <end position="34"/>
    </location>
</feature>
<dbReference type="InterPro" id="IPR025584">
    <property type="entry name" value="Cthe_2159"/>
</dbReference>
<reference evidence="3" key="1">
    <citation type="submission" date="2017-05" db="EMBL/GenBank/DDBJ databases">
        <authorList>
            <person name="Varghese N."/>
            <person name="Submissions S."/>
        </authorList>
    </citation>
    <scope>NUCLEOTIDE SEQUENCE</scope>
    <source>
        <strain evidence="3">Su22</strain>
    </source>
</reference>
<protein>
    <recommendedName>
        <fullName evidence="5">Carbohydrate-binding domain-containing protein</fullName>
    </recommendedName>
</protein>
<evidence type="ECO:0008006" key="5">
    <source>
        <dbReference type="Google" id="ProtNLM"/>
    </source>
</evidence>
<feature type="region of interest" description="Disordered" evidence="1">
    <location>
        <begin position="340"/>
        <end position="363"/>
    </location>
</feature>
<dbReference type="EMBL" id="FXUF01000003">
    <property type="protein sequence ID" value="SMP48196.1"/>
    <property type="molecule type" value="Genomic_DNA"/>
</dbReference>
<dbReference type="AlphaFoldDB" id="A0AA46AIA0"/>
<feature type="compositionally biased region" description="Polar residues" evidence="1">
    <location>
        <begin position="640"/>
        <end position="655"/>
    </location>
</feature>
<comment type="caution">
    <text evidence="3">The sequence shown here is derived from an EMBL/GenBank/DDBJ whole genome shotgun (WGS) entry which is preliminary data.</text>
</comment>
<evidence type="ECO:0000256" key="1">
    <source>
        <dbReference type="SAM" id="MobiDB-lite"/>
    </source>
</evidence>
<dbReference type="Proteomes" id="UP001158066">
    <property type="component" value="Unassembled WGS sequence"/>
</dbReference>
<keyword evidence="2" id="KW-0472">Membrane</keyword>
<gene>
    <name evidence="3" type="ORF">SAMN06296020_103220</name>
</gene>